<organism evidence="6 7">
    <name type="scientific">Streptomyces coeruleofuscus</name>
    <dbReference type="NCBI Taxonomy" id="66879"/>
    <lineage>
        <taxon>Bacteria</taxon>
        <taxon>Bacillati</taxon>
        <taxon>Actinomycetota</taxon>
        <taxon>Actinomycetes</taxon>
        <taxon>Kitasatosporales</taxon>
        <taxon>Streptomycetaceae</taxon>
        <taxon>Streptomyces</taxon>
    </lineage>
</organism>
<dbReference type="EMBL" id="BAAASE010000017">
    <property type="protein sequence ID" value="GAA2426180.1"/>
    <property type="molecule type" value="Genomic_DNA"/>
</dbReference>
<dbReference type="InterPro" id="IPR016181">
    <property type="entry name" value="Acyl_CoA_acyltransferase"/>
</dbReference>
<feature type="domain" description="HTH gntR-type" evidence="4">
    <location>
        <begin position="2"/>
        <end position="70"/>
    </location>
</feature>
<dbReference type="Pfam" id="PF13302">
    <property type="entry name" value="Acetyltransf_3"/>
    <property type="match status" value="1"/>
</dbReference>
<dbReference type="RefSeq" id="WP_086851901.1">
    <property type="nucleotide sequence ID" value="NZ_BAAASE010000017.1"/>
</dbReference>
<proteinExistence type="predicted"/>
<sequence length="251" mass="27557">MAPKWQDLADRLAAEIRRGDFAPGQHLPHIRDLVAAGEGSKATVHTAYKALEAQGLVTSSRGHGTIVRPHGPVRPVRLVSKRVVLREFTRDDVDDVLAIIGDDKVTAWLSFDSRNRDQAIAMIEGALERAQQEPRTEYYLAVTKQGDNRVIGFARISFAGVKAGKLGYAIAAPEWGRGYATDAARALTTFAFTELGLHRISAAIGPENAASIAMVEKLGFTREGVLRDHVFTNGSWRDSILYSVLEHEWQA</sequence>
<evidence type="ECO:0000256" key="2">
    <source>
        <dbReference type="ARBA" id="ARBA00023125"/>
    </source>
</evidence>
<evidence type="ECO:0008006" key="8">
    <source>
        <dbReference type="Google" id="ProtNLM"/>
    </source>
</evidence>
<dbReference type="InterPro" id="IPR051531">
    <property type="entry name" value="N-acetyltransferase"/>
</dbReference>
<evidence type="ECO:0000313" key="6">
    <source>
        <dbReference type="EMBL" id="GAA2426180.1"/>
    </source>
</evidence>
<keyword evidence="3" id="KW-0804">Transcription</keyword>
<dbReference type="SMART" id="SM00345">
    <property type="entry name" value="HTH_GNTR"/>
    <property type="match status" value="1"/>
</dbReference>
<keyword evidence="1" id="KW-0805">Transcription regulation</keyword>
<keyword evidence="2" id="KW-0238">DNA-binding</keyword>
<evidence type="ECO:0000313" key="7">
    <source>
        <dbReference type="Proteomes" id="UP001499986"/>
    </source>
</evidence>
<dbReference type="SUPFAM" id="SSF55729">
    <property type="entry name" value="Acyl-CoA N-acyltransferases (Nat)"/>
    <property type="match status" value="1"/>
</dbReference>
<dbReference type="Gene3D" id="3.40.630.30">
    <property type="match status" value="1"/>
</dbReference>
<dbReference type="InterPro" id="IPR036388">
    <property type="entry name" value="WH-like_DNA-bd_sf"/>
</dbReference>
<dbReference type="CDD" id="cd07377">
    <property type="entry name" value="WHTH_GntR"/>
    <property type="match status" value="1"/>
</dbReference>
<dbReference type="PROSITE" id="PS51186">
    <property type="entry name" value="GNAT"/>
    <property type="match status" value="1"/>
</dbReference>
<evidence type="ECO:0000256" key="3">
    <source>
        <dbReference type="ARBA" id="ARBA00023163"/>
    </source>
</evidence>
<keyword evidence="7" id="KW-1185">Reference proteome</keyword>
<accession>A0ABN3JDX3</accession>
<dbReference type="InterPro" id="IPR000182">
    <property type="entry name" value="GNAT_dom"/>
</dbReference>
<dbReference type="PROSITE" id="PS50949">
    <property type="entry name" value="HTH_GNTR"/>
    <property type="match status" value="1"/>
</dbReference>
<evidence type="ECO:0000256" key="1">
    <source>
        <dbReference type="ARBA" id="ARBA00023015"/>
    </source>
</evidence>
<name>A0ABN3JDX3_9ACTN</name>
<dbReference type="Proteomes" id="UP001499986">
    <property type="component" value="Unassembled WGS sequence"/>
</dbReference>
<dbReference type="InterPro" id="IPR036390">
    <property type="entry name" value="WH_DNA-bd_sf"/>
</dbReference>
<dbReference type="Gene3D" id="1.10.10.10">
    <property type="entry name" value="Winged helix-like DNA-binding domain superfamily/Winged helix DNA-binding domain"/>
    <property type="match status" value="1"/>
</dbReference>
<dbReference type="PANTHER" id="PTHR43792">
    <property type="entry name" value="GNAT FAMILY, PUTATIVE (AFU_ORTHOLOGUE AFUA_3G00765)-RELATED-RELATED"/>
    <property type="match status" value="1"/>
</dbReference>
<dbReference type="Pfam" id="PF00392">
    <property type="entry name" value="GntR"/>
    <property type="match status" value="1"/>
</dbReference>
<evidence type="ECO:0000259" key="5">
    <source>
        <dbReference type="PROSITE" id="PS51186"/>
    </source>
</evidence>
<evidence type="ECO:0000259" key="4">
    <source>
        <dbReference type="PROSITE" id="PS50949"/>
    </source>
</evidence>
<dbReference type="InterPro" id="IPR000524">
    <property type="entry name" value="Tscrpt_reg_HTH_GntR"/>
</dbReference>
<comment type="caution">
    <text evidence="6">The sequence shown here is derived from an EMBL/GenBank/DDBJ whole genome shotgun (WGS) entry which is preliminary data.</text>
</comment>
<gene>
    <name evidence="6" type="ORF">GCM10010255_80520</name>
</gene>
<feature type="domain" description="N-acetyltransferase" evidence="5">
    <location>
        <begin position="83"/>
        <end position="243"/>
    </location>
</feature>
<reference evidence="6 7" key="1">
    <citation type="journal article" date="2019" name="Int. J. Syst. Evol. Microbiol.">
        <title>The Global Catalogue of Microorganisms (GCM) 10K type strain sequencing project: providing services to taxonomists for standard genome sequencing and annotation.</title>
        <authorList>
            <consortium name="The Broad Institute Genomics Platform"/>
            <consortium name="The Broad Institute Genome Sequencing Center for Infectious Disease"/>
            <person name="Wu L."/>
            <person name="Ma J."/>
        </authorList>
    </citation>
    <scope>NUCLEOTIDE SEQUENCE [LARGE SCALE GENOMIC DNA]</scope>
    <source>
        <strain evidence="6 7">JCM 4358</strain>
    </source>
</reference>
<dbReference type="SUPFAM" id="SSF46785">
    <property type="entry name" value="Winged helix' DNA-binding domain"/>
    <property type="match status" value="1"/>
</dbReference>
<protein>
    <recommendedName>
        <fullName evidence="8">N-acetyltransferase</fullName>
    </recommendedName>
</protein>